<accession>A0A2R6AEV9</accession>
<feature type="transmembrane region" description="Helical" evidence="1">
    <location>
        <begin position="21"/>
        <end position="39"/>
    </location>
</feature>
<proteinExistence type="predicted"/>
<feature type="transmembrane region" description="Helical" evidence="1">
    <location>
        <begin position="88"/>
        <end position="108"/>
    </location>
</feature>
<sequence length="158" mass="17434">MNVGVMTQQSKSTTPQLWRRGVGILLALDFVVTLAILITDKNLQTDFGATHPYYLHWYVLLVTALVDLVGAPLVYLQSSRQLIRAAAGWSIFMAILQVADIATYRLVGFPNPSGFAVYLFGLTHYDGALPYIPGLYDILLLLYIITAAVSAQALTRRT</sequence>
<name>A0A2R6AEV9_9ARCH</name>
<dbReference type="AlphaFoldDB" id="A0A2R6AEV9"/>
<organism evidence="2 3">
    <name type="scientific">Candidatus Marsarchaeota G2 archaeon OSP_D</name>
    <dbReference type="NCBI Taxonomy" id="1978157"/>
    <lineage>
        <taxon>Archaea</taxon>
        <taxon>Candidatus Marsarchaeota</taxon>
        <taxon>Candidatus Marsarchaeota group 2</taxon>
    </lineage>
</organism>
<comment type="caution">
    <text evidence="2">The sequence shown here is derived from an EMBL/GenBank/DDBJ whole genome shotgun (WGS) entry which is preliminary data.</text>
</comment>
<evidence type="ECO:0000313" key="3">
    <source>
        <dbReference type="Proteomes" id="UP000240322"/>
    </source>
</evidence>
<evidence type="ECO:0000256" key="1">
    <source>
        <dbReference type="SAM" id="Phobius"/>
    </source>
</evidence>
<dbReference type="Proteomes" id="UP000240322">
    <property type="component" value="Unassembled WGS sequence"/>
</dbReference>
<keyword evidence="1" id="KW-0472">Membrane</keyword>
<keyword evidence="1" id="KW-0812">Transmembrane</keyword>
<feature type="transmembrane region" description="Helical" evidence="1">
    <location>
        <begin position="128"/>
        <end position="149"/>
    </location>
</feature>
<reference evidence="2 3" key="1">
    <citation type="submission" date="2017-04" db="EMBL/GenBank/DDBJ databases">
        <title>Novel microbial lineages endemic to geothermal iron-oxide mats fill important gaps in the evolutionary history of Archaea.</title>
        <authorList>
            <person name="Jay Z.J."/>
            <person name="Beam J.P."/>
            <person name="Dlakic M."/>
            <person name="Rusch D.B."/>
            <person name="Kozubal M.A."/>
            <person name="Inskeep W.P."/>
        </authorList>
    </citation>
    <scope>NUCLEOTIDE SEQUENCE [LARGE SCALE GENOMIC DNA]</scope>
    <source>
        <strain evidence="2">OSP_D</strain>
    </source>
</reference>
<feature type="transmembrane region" description="Helical" evidence="1">
    <location>
        <begin position="54"/>
        <end position="76"/>
    </location>
</feature>
<protein>
    <submittedName>
        <fullName evidence="2">Uncharacterized protein</fullName>
    </submittedName>
</protein>
<dbReference type="EMBL" id="NEXE01000264">
    <property type="protein sequence ID" value="PSN84927.1"/>
    <property type="molecule type" value="Genomic_DNA"/>
</dbReference>
<keyword evidence="1" id="KW-1133">Transmembrane helix</keyword>
<evidence type="ECO:0000313" key="2">
    <source>
        <dbReference type="EMBL" id="PSN84927.1"/>
    </source>
</evidence>
<gene>
    <name evidence="2" type="ORF">B9Q03_12730</name>
</gene>